<dbReference type="EMBL" id="VSTH01000084">
    <property type="protein sequence ID" value="TYO63944.1"/>
    <property type="molecule type" value="Genomic_DNA"/>
</dbReference>
<name>A0A5S4YK04_9BRAD</name>
<dbReference type="GO" id="GO:0009242">
    <property type="term" value="P:colanic acid biosynthetic process"/>
    <property type="evidence" value="ECO:0007669"/>
    <property type="project" value="TreeGrafter"/>
</dbReference>
<evidence type="ECO:0000256" key="7">
    <source>
        <dbReference type="ARBA" id="ARBA00023169"/>
    </source>
</evidence>
<dbReference type="GO" id="GO:0089702">
    <property type="term" value="F:undecaprenyl-phosphate glucose phosphotransferase activity"/>
    <property type="evidence" value="ECO:0007669"/>
    <property type="project" value="UniProtKB-EC"/>
</dbReference>
<evidence type="ECO:0000313" key="10">
    <source>
        <dbReference type="EMBL" id="TYO63944.1"/>
    </source>
</evidence>
<accession>A0A5S4YK04</accession>
<keyword evidence="5 8" id="KW-1133">Transmembrane helix</keyword>
<dbReference type="NCBIfam" id="TIGR03023">
    <property type="entry name" value="WcaJ_sugtrans"/>
    <property type="match status" value="1"/>
</dbReference>
<dbReference type="Pfam" id="PF02397">
    <property type="entry name" value="Bac_transf"/>
    <property type="match status" value="1"/>
</dbReference>
<evidence type="ECO:0000256" key="3">
    <source>
        <dbReference type="ARBA" id="ARBA00022679"/>
    </source>
</evidence>
<comment type="caution">
    <text evidence="10">The sequence shown here is derived from an EMBL/GenBank/DDBJ whole genome shotgun (WGS) entry which is preliminary data.</text>
</comment>
<keyword evidence="3 10" id="KW-0808">Transferase</keyword>
<organism evidence="10 11">
    <name type="scientific">Bradyrhizobium hipponense</name>
    <dbReference type="NCBI Taxonomy" id="2605638"/>
    <lineage>
        <taxon>Bacteria</taxon>
        <taxon>Pseudomonadati</taxon>
        <taxon>Pseudomonadota</taxon>
        <taxon>Alphaproteobacteria</taxon>
        <taxon>Hyphomicrobiales</taxon>
        <taxon>Nitrobacteraceae</taxon>
        <taxon>Bradyrhizobium</taxon>
    </lineage>
</organism>
<keyword evidence="6 8" id="KW-0472">Membrane</keyword>
<dbReference type="PANTHER" id="PTHR30576">
    <property type="entry name" value="COLANIC BIOSYNTHESIS UDP-GLUCOSE LIPID CARRIER TRANSFERASE"/>
    <property type="match status" value="1"/>
</dbReference>
<dbReference type="Proteomes" id="UP000324797">
    <property type="component" value="Unassembled WGS sequence"/>
</dbReference>
<evidence type="ECO:0000256" key="5">
    <source>
        <dbReference type="ARBA" id="ARBA00022989"/>
    </source>
</evidence>
<dbReference type="EC" id="2.7.8.31" evidence="10"/>
<evidence type="ECO:0000313" key="11">
    <source>
        <dbReference type="Proteomes" id="UP000324797"/>
    </source>
</evidence>
<keyword evidence="11" id="KW-1185">Reference proteome</keyword>
<dbReference type="InterPro" id="IPR017475">
    <property type="entry name" value="EPS_sugar_tfrase"/>
</dbReference>
<dbReference type="NCBIfam" id="TIGR03025">
    <property type="entry name" value="EPS_sugtrans"/>
    <property type="match status" value="1"/>
</dbReference>
<gene>
    <name evidence="10" type="ORF">FXV83_24870</name>
</gene>
<evidence type="ECO:0000259" key="9">
    <source>
        <dbReference type="Pfam" id="PF02397"/>
    </source>
</evidence>
<protein>
    <submittedName>
        <fullName evidence="10">Undecaprenyl-phosphate glucose phosphotransferase</fullName>
        <ecNumber evidence="10">2.7.8.31</ecNumber>
    </submittedName>
</protein>
<feature type="domain" description="Bacterial sugar transferase" evidence="9">
    <location>
        <begin position="290"/>
        <end position="472"/>
    </location>
</feature>
<dbReference type="GO" id="GO:0000271">
    <property type="term" value="P:polysaccharide biosynthetic process"/>
    <property type="evidence" value="ECO:0007669"/>
    <property type="project" value="UniProtKB-KW"/>
</dbReference>
<reference evidence="10 11" key="1">
    <citation type="submission" date="2019-08" db="EMBL/GenBank/DDBJ databases">
        <title>Bradyrhizobium hipponensis sp. nov., a rhizobium isolated from a Lupinus angustifolius root nodule in Tunisia.</title>
        <authorList>
            <person name="Off K."/>
            <person name="Rejili M."/>
            <person name="Mars M."/>
            <person name="Brachmann A."/>
            <person name="Marin M."/>
        </authorList>
    </citation>
    <scope>NUCLEOTIDE SEQUENCE [LARGE SCALE GENOMIC DNA]</scope>
    <source>
        <strain evidence="11">aSej3</strain>
    </source>
</reference>
<dbReference type="AlphaFoldDB" id="A0A5S4YK04"/>
<dbReference type="RefSeq" id="WP_148742137.1">
    <property type="nucleotide sequence ID" value="NZ_VSTH01000084.1"/>
</dbReference>
<evidence type="ECO:0000256" key="2">
    <source>
        <dbReference type="ARBA" id="ARBA00006464"/>
    </source>
</evidence>
<comment type="similarity">
    <text evidence="2">Belongs to the bacterial sugar transferase family.</text>
</comment>
<dbReference type="GO" id="GO:0016020">
    <property type="term" value="C:membrane"/>
    <property type="evidence" value="ECO:0007669"/>
    <property type="project" value="UniProtKB-SubCell"/>
</dbReference>
<dbReference type="Pfam" id="PF13727">
    <property type="entry name" value="CoA_binding_3"/>
    <property type="match status" value="1"/>
</dbReference>
<sequence length="479" mass="53663">MSSATYGSKHLSSAVTGRSPSLQRPFQIVIMAGDFLLVLLSYVCASLAHRELMGIPADHELSVGAGLIVAMLFVTIAFGQGGYDRHNLLNARWQSRQVLLVWILSLTILAVAAFLLKSTTALSRATIILFAAMGLISLGAHRAVWRLVLTSSFARGHSFKRRVVLLSQSPLDFTSSRFKDLRKNGFEVVHHVVLNLTPQHDDAAWDRDVLQIVRESRAAEADEFLLAFNWNELPTLQKLSQRLRQVPNAIRLLPDFAIADLVSRPFVPISGTMAIELQRAPPSIAERALKRGLDVSLASLGLLCMAPLLIITAILIKLDSPGSVIFRQTRRGINGGLFDIWKFRSMTVSDNGPEIRQASKRDARVTRIGRLLRKTSIDELPQLWNVLRGEMSLVGPRPHALAHDNYYNQMISNYAYRHHVKPGLTGWAQVNGFRGETPTIDLMKKRVEYDVWYVTNWSIWLDLRILMRTAIVLSSQDAY</sequence>
<dbReference type="InterPro" id="IPR003362">
    <property type="entry name" value="Bact_transf"/>
</dbReference>
<feature type="transmembrane region" description="Helical" evidence="8">
    <location>
        <begin position="122"/>
        <end position="145"/>
    </location>
</feature>
<dbReference type="InterPro" id="IPR017473">
    <property type="entry name" value="Undecaprenyl-P_gluc_Ptfrase"/>
</dbReference>
<evidence type="ECO:0000256" key="8">
    <source>
        <dbReference type="SAM" id="Phobius"/>
    </source>
</evidence>
<evidence type="ECO:0000256" key="6">
    <source>
        <dbReference type="ARBA" id="ARBA00023136"/>
    </source>
</evidence>
<feature type="transmembrane region" description="Helical" evidence="8">
    <location>
        <begin position="98"/>
        <end position="116"/>
    </location>
</feature>
<evidence type="ECO:0000256" key="1">
    <source>
        <dbReference type="ARBA" id="ARBA00004141"/>
    </source>
</evidence>
<evidence type="ECO:0000256" key="4">
    <source>
        <dbReference type="ARBA" id="ARBA00022692"/>
    </source>
</evidence>
<dbReference type="PANTHER" id="PTHR30576:SF21">
    <property type="entry name" value="UDP-GLUCOSE:UNDECAPRENYL-PHOSPHATE GLUCOSE-1-PHOSPHATE TRANSFERASE"/>
    <property type="match status" value="1"/>
</dbReference>
<comment type="subcellular location">
    <subcellularLocation>
        <location evidence="1">Membrane</location>
        <topology evidence="1">Multi-pass membrane protein</topology>
    </subcellularLocation>
</comment>
<feature type="transmembrane region" description="Helical" evidence="8">
    <location>
        <begin position="28"/>
        <end position="49"/>
    </location>
</feature>
<proteinExistence type="inferred from homology"/>
<keyword evidence="4 8" id="KW-0812">Transmembrane</keyword>
<keyword evidence="7" id="KW-0270">Exopolysaccharide synthesis</keyword>
<feature type="transmembrane region" description="Helical" evidence="8">
    <location>
        <begin position="61"/>
        <end position="78"/>
    </location>
</feature>